<dbReference type="PANTHER" id="PTHR44068">
    <property type="entry name" value="ZGC:194242"/>
    <property type="match status" value="1"/>
</dbReference>
<protein>
    <recommendedName>
        <fullName evidence="1">Methyltransferase domain-containing protein</fullName>
    </recommendedName>
</protein>
<dbReference type="PANTHER" id="PTHR44068:SF11">
    <property type="entry name" value="GERANYL DIPHOSPHATE 2-C-METHYLTRANSFERASE"/>
    <property type="match status" value="1"/>
</dbReference>
<dbReference type="Gene3D" id="3.40.50.150">
    <property type="entry name" value="Vaccinia Virus protein VP39"/>
    <property type="match status" value="1"/>
</dbReference>
<dbReference type="AlphaFoldDB" id="A0A7J0BPE5"/>
<dbReference type="SUPFAM" id="SSF53335">
    <property type="entry name" value="S-adenosyl-L-methionine-dependent methyltransferases"/>
    <property type="match status" value="1"/>
</dbReference>
<organism evidence="2 3">
    <name type="scientific">Desulfovibrio subterraneus</name>
    <dbReference type="NCBI Taxonomy" id="2718620"/>
    <lineage>
        <taxon>Bacteria</taxon>
        <taxon>Pseudomonadati</taxon>
        <taxon>Thermodesulfobacteriota</taxon>
        <taxon>Desulfovibrionia</taxon>
        <taxon>Desulfovibrionales</taxon>
        <taxon>Desulfovibrionaceae</taxon>
        <taxon>Desulfovibrio</taxon>
    </lineage>
</organism>
<evidence type="ECO:0000259" key="1">
    <source>
        <dbReference type="Pfam" id="PF13649"/>
    </source>
</evidence>
<reference evidence="2 3" key="1">
    <citation type="submission" date="2020-05" db="EMBL/GenBank/DDBJ databases">
        <title>Draft genome sequence of Desulfovibrio sp. strain HN2T.</title>
        <authorList>
            <person name="Ueno A."/>
            <person name="Tamazawa S."/>
            <person name="Tamamura S."/>
            <person name="Murakami T."/>
            <person name="Kiyama T."/>
            <person name="Inomata H."/>
            <person name="Amano Y."/>
            <person name="Miyakawa K."/>
            <person name="Tamaki H."/>
            <person name="Naganuma T."/>
            <person name="Kaneko K."/>
        </authorList>
    </citation>
    <scope>NUCLEOTIDE SEQUENCE [LARGE SCALE GENOMIC DNA]</scope>
    <source>
        <strain evidence="2 3">HN2</strain>
    </source>
</reference>
<dbReference type="Pfam" id="PF13649">
    <property type="entry name" value="Methyltransf_25"/>
    <property type="match status" value="1"/>
</dbReference>
<sequence>MTKEFDCTWEERYASGHCQRYPWDMVVSFVYSSLPRDVARNEIRILEVGCGTGSNLWFAAREGFSVAGLDASESAIRFAVDRFAKEGLEGDFRIGSFTSLPFENAIFDLVIDRAALTCTGFSHSRMAVDEIYRVLKAGGKMLSMTYSKEHTSYCSGDCVGDGLIDNISAGTLTGIGQVCFYSKEDLQNLFSQFIISKMTHITKNEVYPHSDWVHSTWCVEVLKS</sequence>
<dbReference type="InterPro" id="IPR029063">
    <property type="entry name" value="SAM-dependent_MTases_sf"/>
</dbReference>
<dbReference type="EMBL" id="BLVO01000016">
    <property type="protein sequence ID" value="GFM35151.1"/>
    <property type="molecule type" value="Genomic_DNA"/>
</dbReference>
<dbReference type="RefSeq" id="WP_174406778.1">
    <property type="nucleotide sequence ID" value="NZ_BLVO01000016.1"/>
</dbReference>
<dbReference type="InterPro" id="IPR041698">
    <property type="entry name" value="Methyltransf_25"/>
</dbReference>
<evidence type="ECO:0000313" key="3">
    <source>
        <dbReference type="Proteomes" id="UP000503840"/>
    </source>
</evidence>
<proteinExistence type="predicted"/>
<accession>A0A7J0BPE5</accession>
<gene>
    <name evidence="2" type="ORF">DSM101010T_35160</name>
</gene>
<dbReference type="Proteomes" id="UP000503840">
    <property type="component" value="Unassembled WGS sequence"/>
</dbReference>
<evidence type="ECO:0000313" key="2">
    <source>
        <dbReference type="EMBL" id="GFM35151.1"/>
    </source>
</evidence>
<dbReference type="InterPro" id="IPR050447">
    <property type="entry name" value="Erg6_SMT_methyltransf"/>
</dbReference>
<name>A0A7J0BPE5_9BACT</name>
<keyword evidence="3" id="KW-1185">Reference proteome</keyword>
<feature type="domain" description="Methyltransferase" evidence="1">
    <location>
        <begin position="45"/>
        <end position="139"/>
    </location>
</feature>
<comment type="caution">
    <text evidence="2">The sequence shown here is derived from an EMBL/GenBank/DDBJ whole genome shotgun (WGS) entry which is preliminary data.</text>
</comment>
<dbReference type="CDD" id="cd02440">
    <property type="entry name" value="AdoMet_MTases"/>
    <property type="match status" value="1"/>
</dbReference>